<dbReference type="Pfam" id="PF17853">
    <property type="entry name" value="GGDEF_2"/>
    <property type="match status" value="1"/>
</dbReference>
<dbReference type="Gene3D" id="1.10.10.2840">
    <property type="entry name" value="PucR C-terminal helix-turn-helix domain"/>
    <property type="match status" value="1"/>
</dbReference>
<dbReference type="PANTHER" id="PTHR33744">
    <property type="entry name" value="CARBOHYDRATE DIACID REGULATOR"/>
    <property type="match status" value="1"/>
</dbReference>
<evidence type="ECO:0000259" key="4">
    <source>
        <dbReference type="Pfam" id="PF17853"/>
    </source>
</evidence>
<dbReference type="Proteomes" id="UP000324101">
    <property type="component" value="Chromosome"/>
</dbReference>
<evidence type="ECO:0000259" key="3">
    <source>
        <dbReference type="Pfam" id="PF13556"/>
    </source>
</evidence>
<feature type="domain" description="PucR C-terminal helix-turn-helix" evidence="3">
    <location>
        <begin position="436"/>
        <end position="493"/>
    </location>
</feature>
<dbReference type="InterPro" id="IPR042070">
    <property type="entry name" value="PucR_C-HTH_sf"/>
</dbReference>
<dbReference type="PANTHER" id="PTHR33744:SF17">
    <property type="entry name" value="CONSERVED PROTEIN"/>
    <property type="match status" value="1"/>
</dbReference>
<proteinExistence type="inferred from homology"/>
<dbReference type="EMBL" id="CP029189">
    <property type="protein sequence ID" value="QES57725.1"/>
    <property type="molecule type" value="Genomic_DNA"/>
</dbReference>
<organism evidence="5 6">
    <name type="scientific">Streptomyces venezuelae</name>
    <dbReference type="NCBI Taxonomy" id="54571"/>
    <lineage>
        <taxon>Bacteria</taxon>
        <taxon>Bacillati</taxon>
        <taxon>Actinomycetota</taxon>
        <taxon>Actinomycetes</taxon>
        <taxon>Kitasatosporales</taxon>
        <taxon>Streptomycetaceae</taxon>
        <taxon>Streptomyces</taxon>
    </lineage>
</organism>
<dbReference type="RefSeq" id="WP_150260524.1">
    <property type="nucleotide sequence ID" value="NZ_CP029189.1"/>
</dbReference>
<accession>A0A5P2DR91</accession>
<evidence type="ECO:0000259" key="2">
    <source>
        <dbReference type="Pfam" id="PF07905"/>
    </source>
</evidence>
<sequence>MHVLDLLQLDSLGLSLLWGEETLLGQEVAGVTATDLEEPGRFLGPGELVLSGLVWWAEGDVAKADRFVGALADAGATALLAGEETHGRVPEEVVAACRSHRVPLVAVPARTSFRAVTEAVYLRQWGDLSRRPTRLFALPENVRGELSRLVEAGAGPDELLDRACAHLGRVSCYLLTASGRTVARTPSAPELPARQASAASARGGVWLRIETESSPYDAWQLHVPDPDAAPPRVLHEIAEVLAQSRGAQTRRLAAERLAGQELIGVLEGTLAGPAPADTGALEEALAGAGLPVGGAYRVLAATSGDALAEALRHLEGATYAVGRSVAVLHEDPAGATDAAGATDTIGALRAVWPMIQQCGGPQPELRLGLGTRAEGLEGLRASLSQARFALTSADEAVPVRGVEQLETLGELMAGIPPEVRSVYGARILGALGDGMLRETLEVFLANNCSWARTAEALHLHVNTVHYRIERVEVLTGRDLSRLDHKLDLYAALRCG</sequence>
<dbReference type="InterPro" id="IPR025736">
    <property type="entry name" value="PucR_C-HTH_dom"/>
</dbReference>
<evidence type="ECO:0000313" key="6">
    <source>
        <dbReference type="Proteomes" id="UP000324101"/>
    </source>
</evidence>
<gene>
    <name evidence="5" type="ORF">DEJ51_29095</name>
</gene>
<protein>
    <submittedName>
        <fullName evidence="5">Transcriptional regulator, PucR family protein</fullName>
    </submittedName>
</protein>
<dbReference type="Pfam" id="PF07905">
    <property type="entry name" value="PucR"/>
    <property type="match status" value="1"/>
</dbReference>
<evidence type="ECO:0000256" key="1">
    <source>
        <dbReference type="ARBA" id="ARBA00006754"/>
    </source>
</evidence>
<dbReference type="InterPro" id="IPR041522">
    <property type="entry name" value="CdaR_GGDEF"/>
</dbReference>
<evidence type="ECO:0000313" key="5">
    <source>
        <dbReference type="EMBL" id="QES57725.1"/>
    </source>
</evidence>
<dbReference type="InterPro" id="IPR051448">
    <property type="entry name" value="CdaR-like_regulators"/>
</dbReference>
<feature type="domain" description="Purine catabolism PurC-like" evidence="2">
    <location>
        <begin position="5"/>
        <end position="121"/>
    </location>
</feature>
<dbReference type="InterPro" id="IPR012914">
    <property type="entry name" value="PucR_dom"/>
</dbReference>
<dbReference type="OrthoDB" id="3170447at2"/>
<feature type="domain" description="CdaR GGDEF-like" evidence="4">
    <location>
        <begin position="277"/>
        <end position="390"/>
    </location>
</feature>
<comment type="similarity">
    <text evidence="1">Belongs to the CdaR family.</text>
</comment>
<reference evidence="5 6" key="1">
    <citation type="submission" date="2018-05" db="EMBL/GenBank/DDBJ databases">
        <title>Streptomyces venezuelae.</title>
        <authorList>
            <person name="Kim W."/>
            <person name="Lee N."/>
            <person name="Cho B.-K."/>
        </authorList>
    </citation>
    <scope>NUCLEOTIDE SEQUENCE [LARGE SCALE GENOMIC DNA]</scope>
    <source>
        <strain evidence="5 6">ATCC 21018</strain>
    </source>
</reference>
<name>A0A5P2DR91_STRVZ</name>
<dbReference type="AlphaFoldDB" id="A0A5P2DR91"/>
<dbReference type="Pfam" id="PF13556">
    <property type="entry name" value="HTH_30"/>
    <property type="match status" value="1"/>
</dbReference>